<dbReference type="EC" id="5.4.99.12" evidence="12"/>
<evidence type="ECO:0000256" key="16">
    <source>
        <dbReference type="ARBA" id="ARBA00080849"/>
    </source>
</evidence>
<dbReference type="EMBL" id="CAJNRE010016930">
    <property type="protein sequence ID" value="CAF2149777.1"/>
    <property type="molecule type" value="Genomic_DNA"/>
</dbReference>
<name>A0A816XRM8_9BILA</name>
<dbReference type="InterPro" id="IPR020103">
    <property type="entry name" value="PsdUridine_synth_cat_dom_sf"/>
</dbReference>
<evidence type="ECO:0000256" key="13">
    <source>
        <dbReference type="ARBA" id="ARBA00068582"/>
    </source>
</evidence>
<evidence type="ECO:0000256" key="2">
    <source>
        <dbReference type="ARBA" id="ARBA00004123"/>
    </source>
</evidence>
<feature type="compositionally biased region" description="Basic and acidic residues" evidence="20">
    <location>
        <begin position="45"/>
        <end position="54"/>
    </location>
</feature>
<feature type="binding site" evidence="19">
    <location>
        <position position="193"/>
    </location>
    <ligand>
        <name>substrate</name>
    </ligand>
</feature>
<dbReference type="Gene3D" id="3.30.70.660">
    <property type="entry name" value="Pseudouridine synthase I, catalytic domain, C-terminal subdomain"/>
    <property type="match status" value="1"/>
</dbReference>
<comment type="catalytic activity">
    <reaction evidence="8">
        <text>a uridine in tRNA = a pseudouridine in tRNA</text>
        <dbReference type="Rhea" id="RHEA:54572"/>
        <dbReference type="Rhea" id="RHEA-COMP:13339"/>
        <dbReference type="Rhea" id="RHEA-COMP:13934"/>
        <dbReference type="ChEBI" id="CHEBI:65314"/>
        <dbReference type="ChEBI" id="CHEBI:65315"/>
    </reaction>
</comment>
<dbReference type="InterPro" id="IPR041708">
    <property type="entry name" value="PUS1/PUS2-like"/>
</dbReference>
<dbReference type="CDD" id="cd02568">
    <property type="entry name" value="PseudoU_synth_PUS1_PUS2"/>
    <property type="match status" value="1"/>
</dbReference>
<evidence type="ECO:0000256" key="10">
    <source>
        <dbReference type="ARBA" id="ARBA00053709"/>
    </source>
</evidence>
<dbReference type="InterPro" id="IPR020094">
    <property type="entry name" value="TruA/RsuA/RluB/E/F_N"/>
</dbReference>
<evidence type="ECO:0000256" key="9">
    <source>
        <dbReference type="ARBA" id="ARBA00052184"/>
    </source>
</evidence>
<dbReference type="PANTHER" id="PTHR11142">
    <property type="entry name" value="PSEUDOURIDYLATE SYNTHASE"/>
    <property type="match status" value="1"/>
</dbReference>
<comment type="similarity">
    <text evidence="3">Belongs to the tRNA pseudouridine synthase TruA family.</text>
</comment>
<gene>
    <name evidence="22" type="ORF">KQP761_LOCUS30174</name>
    <name evidence="23" type="ORF">MBJ925_LOCUS31014</name>
</gene>
<proteinExistence type="inferred from homology"/>
<evidence type="ECO:0000256" key="15">
    <source>
        <dbReference type="ARBA" id="ARBA00079087"/>
    </source>
</evidence>
<feature type="compositionally biased region" description="Polar residues" evidence="20">
    <location>
        <begin position="58"/>
        <end position="67"/>
    </location>
</feature>
<evidence type="ECO:0000256" key="7">
    <source>
        <dbReference type="ARBA" id="ARBA00023242"/>
    </source>
</evidence>
<dbReference type="Pfam" id="PF01416">
    <property type="entry name" value="PseudoU_synth_1"/>
    <property type="match status" value="1"/>
</dbReference>
<comment type="catalytic activity">
    <reaction evidence="1">
        <text>a uridine in mRNA = a pseudouridine in mRNA</text>
        <dbReference type="Rhea" id="RHEA:56644"/>
        <dbReference type="Rhea" id="RHEA-COMP:14658"/>
        <dbReference type="Rhea" id="RHEA-COMP:14659"/>
        <dbReference type="ChEBI" id="CHEBI:65314"/>
        <dbReference type="ChEBI" id="CHEBI:65315"/>
    </reaction>
</comment>
<feature type="active site" description="Nucleophile" evidence="18">
    <location>
        <position position="138"/>
    </location>
</feature>
<comment type="subcellular location">
    <subcellularLocation>
        <location evidence="2">Nucleus</location>
    </subcellularLocation>
</comment>
<dbReference type="GO" id="GO:0003723">
    <property type="term" value="F:RNA binding"/>
    <property type="evidence" value="ECO:0007669"/>
    <property type="project" value="InterPro"/>
</dbReference>
<dbReference type="GO" id="GO:0006397">
    <property type="term" value="P:mRNA processing"/>
    <property type="evidence" value="ECO:0007669"/>
    <property type="project" value="UniProtKB-KW"/>
</dbReference>
<evidence type="ECO:0000259" key="21">
    <source>
        <dbReference type="Pfam" id="PF01416"/>
    </source>
</evidence>
<comment type="function">
    <text evidence="10">Pseudouridylate synthase that catalyzes pseudouridylation of tRNAs and mRNAs. Acts on positions 27/28 in the anticodon stem and also positions 34 and 36 in the anticodon of an intron containing tRNA. Also catalyzes pseudouridylation of mRNAs: mediates pseudouridylation of mRNAs with the consensus sequence 5'-UGUAG-3'. Acts as a regulator of pre-mRNA splicing by mediating pseudouridylation of pre-mRNAs at locations associated with alternatively spliced regions. Pseudouridylation of pre-mRNAs near splice sites directly regulates mRNA splicing and mRNA 3'-end processing. Involved in regulation of nuclear receptor activity through pseudouridylation of SRA1 mRNA.</text>
</comment>
<comment type="caution">
    <text evidence="23">The sequence shown here is derived from an EMBL/GenBank/DDBJ whole genome shotgun (WGS) entry which is preliminary data.</text>
</comment>
<comment type="catalytic activity">
    <reaction evidence="9">
        <text>uridine(38/39/40) in tRNA = pseudouridine(38/39/40) in tRNA</text>
        <dbReference type="Rhea" id="RHEA:22376"/>
        <dbReference type="Rhea" id="RHEA-COMP:10085"/>
        <dbReference type="Rhea" id="RHEA-COMP:10087"/>
        <dbReference type="ChEBI" id="CHEBI:65314"/>
        <dbReference type="ChEBI" id="CHEBI:65315"/>
        <dbReference type="EC" id="5.4.99.12"/>
    </reaction>
</comment>
<dbReference type="Proteomes" id="UP000663834">
    <property type="component" value="Unassembled WGS sequence"/>
</dbReference>
<dbReference type="EMBL" id="CAJNOW010016713">
    <property type="protein sequence ID" value="CAF1651981.1"/>
    <property type="molecule type" value="Genomic_DNA"/>
</dbReference>
<evidence type="ECO:0000256" key="6">
    <source>
        <dbReference type="ARBA" id="ARBA00023235"/>
    </source>
</evidence>
<dbReference type="NCBIfam" id="TIGR00071">
    <property type="entry name" value="hisT_truA"/>
    <property type="match status" value="1"/>
</dbReference>
<dbReference type="GO" id="GO:1990481">
    <property type="term" value="P:mRNA pseudouridine synthesis"/>
    <property type="evidence" value="ECO:0007669"/>
    <property type="project" value="TreeGrafter"/>
</dbReference>
<feature type="region of interest" description="Disordered" evidence="20">
    <location>
        <begin position="26"/>
        <end position="69"/>
    </location>
</feature>
<evidence type="ECO:0000256" key="19">
    <source>
        <dbReference type="PIRSR" id="PIRSR641708-2"/>
    </source>
</evidence>
<evidence type="ECO:0000256" key="4">
    <source>
        <dbReference type="ARBA" id="ARBA00022664"/>
    </source>
</evidence>
<evidence type="ECO:0000256" key="3">
    <source>
        <dbReference type="ARBA" id="ARBA00009375"/>
    </source>
</evidence>
<evidence type="ECO:0000313" key="23">
    <source>
        <dbReference type="EMBL" id="CAF2149777.1"/>
    </source>
</evidence>
<keyword evidence="4" id="KW-0507">mRNA processing</keyword>
<evidence type="ECO:0000313" key="24">
    <source>
        <dbReference type="Proteomes" id="UP000663824"/>
    </source>
</evidence>
<evidence type="ECO:0000256" key="20">
    <source>
        <dbReference type="SAM" id="MobiDB-lite"/>
    </source>
</evidence>
<feature type="domain" description="Pseudouridine synthase I TruA alpha/beta" evidence="21">
    <location>
        <begin position="228"/>
        <end position="332"/>
    </location>
</feature>
<dbReference type="OrthoDB" id="10256309at2759"/>
<sequence length="442" mass="49961">MLSPTRSSVEAILKTVITTVSTILQESTSATAERQEESNDADDSEPSKKKFKDDTEVETSATKTLYPSQPRLPKKRKVCVSFGYCGAGYFGLQRNAKDKIHRTIEDELVEAFVKVDAIPQAHADDMSKMCFQRAARTDKGVSAVANLVSLKLSPLENLTQLVNEQLPKQVRMFGVKRVAASFNSKNSCDARTYIYILPTYAFCPIEEITSESYRITPEVLQLVKDVSSEYLGSHNFHNFTSGKKFTDPSARRHIFSINVAEPFMKENVQFTIITIKGQSFMLHQIRKMTSLIIAIVRGIASRDTIQQAYNADKIDIPKAPPLGLVLEKLHYDRYDKKFGNDGQHESLTWEEAQTDITTFKEEIIVPHIVKKEITDKSMFSWLFFGPMLSCYEHSSPYFSIVTYIIPTLLGHLRHLPCVQKLLDNACMNELDDDDDDNNGADE</sequence>
<keyword evidence="5" id="KW-0819">tRNA processing</keyword>
<evidence type="ECO:0000256" key="12">
    <source>
        <dbReference type="ARBA" id="ARBA00066509"/>
    </source>
</evidence>
<dbReference type="GO" id="GO:0005634">
    <property type="term" value="C:nucleus"/>
    <property type="evidence" value="ECO:0007669"/>
    <property type="project" value="UniProtKB-SubCell"/>
</dbReference>
<dbReference type="Proteomes" id="UP000663824">
    <property type="component" value="Unassembled WGS sequence"/>
</dbReference>
<dbReference type="Gene3D" id="3.30.70.580">
    <property type="entry name" value="Pseudouridine synthase I, catalytic domain, N-terminal subdomain"/>
    <property type="match status" value="1"/>
</dbReference>
<protein>
    <recommendedName>
        <fullName evidence="13">Pseudouridylate synthase 1 homolog</fullName>
        <ecNumber evidence="12">5.4.99.12</ecNumber>
    </recommendedName>
    <alternativeName>
        <fullName evidence="14">tRNA pseudouridine synthase 1</fullName>
    </alternativeName>
    <alternativeName>
        <fullName evidence="17">tRNA pseudouridine(38-40) synthase</fullName>
    </alternativeName>
    <alternativeName>
        <fullName evidence="15">tRNA pseudouridylate synthase I</fullName>
    </alternativeName>
    <alternativeName>
        <fullName evidence="16">tRNA-uridine isomerase I</fullName>
    </alternativeName>
</protein>
<keyword evidence="6" id="KW-0413">Isomerase</keyword>
<keyword evidence="7" id="KW-0539">Nucleus</keyword>
<organism evidence="23 24">
    <name type="scientific">Rotaria magnacalcarata</name>
    <dbReference type="NCBI Taxonomy" id="392030"/>
    <lineage>
        <taxon>Eukaryota</taxon>
        <taxon>Metazoa</taxon>
        <taxon>Spiralia</taxon>
        <taxon>Gnathifera</taxon>
        <taxon>Rotifera</taxon>
        <taxon>Eurotatoria</taxon>
        <taxon>Bdelloidea</taxon>
        <taxon>Philodinida</taxon>
        <taxon>Philodinidae</taxon>
        <taxon>Rotaria</taxon>
    </lineage>
</organism>
<accession>A0A816XRM8</accession>
<evidence type="ECO:0000256" key="5">
    <source>
        <dbReference type="ARBA" id="ARBA00022694"/>
    </source>
</evidence>
<dbReference type="PANTHER" id="PTHR11142:SF4">
    <property type="entry name" value="PSEUDOURIDYLATE SYNTHASE 1 HOMOLOG"/>
    <property type="match status" value="1"/>
</dbReference>
<evidence type="ECO:0000256" key="17">
    <source>
        <dbReference type="ARBA" id="ARBA00081344"/>
    </source>
</evidence>
<evidence type="ECO:0000256" key="18">
    <source>
        <dbReference type="PIRSR" id="PIRSR641708-1"/>
    </source>
</evidence>
<evidence type="ECO:0000256" key="8">
    <source>
        <dbReference type="ARBA" id="ARBA00036943"/>
    </source>
</evidence>
<comment type="subunit">
    <text evidence="11">Monomer. Forms a complex with RARG and the SRA1 RNA in the nucleus.</text>
</comment>
<dbReference type="GO" id="GO:0160147">
    <property type="term" value="F:tRNA pseudouridine(38-40) synthase activity"/>
    <property type="evidence" value="ECO:0007669"/>
    <property type="project" value="UniProtKB-EC"/>
</dbReference>
<dbReference type="InterPro" id="IPR020097">
    <property type="entry name" value="PsdUridine_synth_TruA_a/b_dom"/>
</dbReference>
<evidence type="ECO:0000256" key="14">
    <source>
        <dbReference type="ARBA" id="ARBA00075153"/>
    </source>
</evidence>
<dbReference type="GO" id="GO:0031119">
    <property type="term" value="P:tRNA pseudouridine synthesis"/>
    <property type="evidence" value="ECO:0007669"/>
    <property type="project" value="InterPro"/>
</dbReference>
<dbReference type="InterPro" id="IPR001406">
    <property type="entry name" value="PsdUridine_synth_TruA"/>
</dbReference>
<dbReference type="FunFam" id="3.30.70.660:FF:000002">
    <property type="entry name" value="tRNA pseudouridine synthase"/>
    <property type="match status" value="1"/>
</dbReference>
<dbReference type="FunFam" id="3.30.70.580:FF:000002">
    <property type="entry name" value="tRNA pseudouridine synthase"/>
    <property type="match status" value="1"/>
</dbReference>
<dbReference type="SUPFAM" id="SSF55120">
    <property type="entry name" value="Pseudouridine synthase"/>
    <property type="match status" value="1"/>
</dbReference>
<evidence type="ECO:0000256" key="11">
    <source>
        <dbReference type="ARBA" id="ARBA00064589"/>
    </source>
</evidence>
<evidence type="ECO:0000313" key="22">
    <source>
        <dbReference type="EMBL" id="CAF1651981.1"/>
    </source>
</evidence>
<dbReference type="AlphaFoldDB" id="A0A816XRM8"/>
<reference evidence="23" key="1">
    <citation type="submission" date="2021-02" db="EMBL/GenBank/DDBJ databases">
        <authorList>
            <person name="Nowell W R."/>
        </authorList>
    </citation>
    <scope>NUCLEOTIDE SEQUENCE</scope>
</reference>
<dbReference type="InterPro" id="IPR020095">
    <property type="entry name" value="PsdUridine_synth_TruA_C"/>
</dbReference>
<evidence type="ECO:0000256" key="1">
    <source>
        <dbReference type="ARBA" id="ARBA00001166"/>
    </source>
</evidence>